<proteinExistence type="predicted"/>
<protein>
    <submittedName>
        <fullName evidence="4">RS4NT domain-containing protein</fullName>
    </submittedName>
</protein>
<dbReference type="Pfam" id="PF08071">
    <property type="entry name" value="RS4NT"/>
    <property type="match status" value="1"/>
</dbReference>
<dbReference type="Proteomes" id="UP000271087">
    <property type="component" value="Unassembled WGS sequence"/>
</dbReference>
<dbReference type="WBParaSite" id="nOo.2.0.1.t13815-RA">
    <property type="protein sequence ID" value="nOo.2.0.1.t13815-RA"/>
    <property type="gene ID" value="nOo.2.0.1.g13815"/>
</dbReference>
<reference evidence="2 3" key="2">
    <citation type="submission" date="2018-08" db="EMBL/GenBank/DDBJ databases">
        <authorList>
            <person name="Laetsch R D."/>
            <person name="Stevens L."/>
            <person name="Kumar S."/>
            <person name="Blaxter L. M."/>
        </authorList>
    </citation>
    <scope>NUCLEOTIDE SEQUENCE [LARGE SCALE GENOMIC DNA]</scope>
</reference>
<dbReference type="AlphaFoldDB" id="A0A182F052"/>
<reference evidence="4" key="1">
    <citation type="submission" date="2016-06" db="UniProtKB">
        <authorList>
            <consortium name="WormBaseParasite"/>
        </authorList>
    </citation>
    <scope>IDENTIFICATION</scope>
</reference>
<dbReference type="InterPro" id="IPR018199">
    <property type="entry name" value="Ribosomal_eS4_N_CS"/>
</dbReference>
<accession>A0A182F052</accession>
<evidence type="ECO:0000313" key="4">
    <source>
        <dbReference type="WBParaSite" id="nOo.2.0.1.t13815-RA"/>
    </source>
</evidence>
<sequence>MARGPKRHLKRLAAPKHWMLDKLG</sequence>
<name>A0A182F052_ONCOC</name>
<feature type="domain" description="Small ribosomal subunit protein eS4 N-terminal" evidence="1">
    <location>
        <begin position="3"/>
        <end position="24"/>
    </location>
</feature>
<gene>
    <name evidence="2" type="ORF">NOO_LOCUS13815</name>
</gene>
<evidence type="ECO:0000259" key="1">
    <source>
        <dbReference type="Pfam" id="PF08071"/>
    </source>
</evidence>
<dbReference type="InterPro" id="IPR036986">
    <property type="entry name" value="S4_RNA-bd_sf"/>
</dbReference>
<dbReference type="PROSITE" id="PS00528">
    <property type="entry name" value="RIBOSOMAL_S4E"/>
    <property type="match status" value="1"/>
</dbReference>
<dbReference type="GO" id="GO:0003723">
    <property type="term" value="F:RNA binding"/>
    <property type="evidence" value="ECO:0007669"/>
    <property type="project" value="InterPro"/>
</dbReference>
<evidence type="ECO:0000313" key="2">
    <source>
        <dbReference type="EMBL" id="VDN05818.1"/>
    </source>
</evidence>
<keyword evidence="3" id="KW-1185">Reference proteome</keyword>
<dbReference type="Gene3D" id="3.10.290.10">
    <property type="entry name" value="RNA-binding S4 domain"/>
    <property type="match status" value="1"/>
</dbReference>
<organism evidence="4">
    <name type="scientific">Onchocerca ochengi</name>
    <name type="common">Filarial nematode worm</name>
    <dbReference type="NCBI Taxonomy" id="42157"/>
    <lineage>
        <taxon>Eukaryota</taxon>
        <taxon>Metazoa</taxon>
        <taxon>Ecdysozoa</taxon>
        <taxon>Nematoda</taxon>
        <taxon>Chromadorea</taxon>
        <taxon>Rhabditida</taxon>
        <taxon>Spirurina</taxon>
        <taxon>Spiruromorpha</taxon>
        <taxon>Filarioidea</taxon>
        <taxon>Onchocercidae</taxon>
        <taxon>Onchocerca</taxon>
    </lineage>
</organism>
<dbReference type="EMBL" id="UYRW01019277">
    <property type="protein sequence ID" value="VDN05818.1"/>
    <property type="molecule type" value="Genomic_DNA"/>
</dbReference>
<dbReference type="InterPro" id="IPR013843">
    <property type="entry name" value="Ribosomal_eS4_N"/>
</dbReference>
<dbReference type="STRING" id="42157.A0A182F052"/>
<evidence type="ECO:0000313" key="3">
    <source>
        <dbReference type="Proteomes" id="UP000271087"/>
    </source>
</evidence>